<dbReference type="InterPro" id="IPR023459">
    <property type="entry name" value="Tscrpt_elong_fac_GreA/B_fam"/>
</dbReference>
<keyword evidence="12" id="KW-0251">Elongation factor</keyword>
<dbReference type="NCBIfam" id="NF001263">
    <property type="entry name" value="PRK00226.1-4"/>
    <property type="match status" value="1"/>
</dbReference>
<proteinExistence type="inferred from homology"/>
<dbReference type="AlphaFoldDB" id="A0A2M7TKZ0"/>
<evidence type="ECO:0000259" key="11">
    <source>
        <dbReference type="Pfam" id="PF03449"/>
    </source>
</evidence>
<evidence type="ECO:0000256" key="6">
    <source>
        <dbReference type="ARBA" id="ARBA00024916"/>
    </source>
</evidence>
<feature type="domain" description="Transcription elongation factor GreA/GreB C-terminal" evidence="10">
    <location>
        <begin position="83"/>
        <end position="152"/>
    </location>
</feature>
<dbReference type="Pfam" id="PF01272">
    <property type="entry name" value="GreA_GreB"/>
    <property type="match status" value="1"/>
</dbReference>
<dbReference type="GO" id="GO:0006354">
    <property type="term" value="P:DNA-templated transcription elongation"/>
    <property type="evidence" value="ECO:0007669"/>
    <property type="project" value="TreeGrafter"/>
</dbReference>
<name>A0A2M7TKZ0_UNCKA</name>
<dbReference type="PANTHER" id="PTHR30437">
    <property type="entry name" value="TRANSCRIPTION ELONGATION FACTOR GREA"/>
    <property type="match status" value="1"/>
</dbReference>
<evidence type="ECO:0000313" key="12">
    <source>
        <dbReference type="EMBL" id="PIZ47073.1"/>
    </source>
</evidence>
<dbReference type="InterPro" id="IPR036953">
    <property type="entry name" value="GreA/GreB_C_sf"/>
</dbReference>
<dbReference type="Pfam" id="PF03449">
    <property type="entry name" value="GreA_GreB_N"/>
    <property type="match status" value="1"/>
</dbReference>
<dbReference type="GO" id="GO:0003677">
    <property type="term" value="F:DNA binding"/>
    <property type="evidence" value="ECO:0007669"/>
    <property type="project" value="UniProtKB-UniRule"/>
</dbReference>
<evidence type="ECO:0000313" key="13">
    <source>
        <dbReference type="Proteomes" id="UP000228920"/>
    </source>
</evidence>
<reference evidence="13" key="1">
    <citation type="submission" date="2017-09" db="EMBL/GenBank/DDBJ databases">
        <title>Depth-based differentiation of microbial function through sediment-hosted aquifers and enrichment of novel symbionts in the deep terrestrial subsurface.</title>
        <authorList>
            <person name="Probst A.J."/>
            <person name="Ladd B."/>
            <person name="Jarett J.K."/>
            <person name="Geller-Mcgrath D.E."/>
            <person name="Sieber C.M.K."/>
            <person name="Emerson J.B."/>
            <person name="Anantharaman K."/>
            <person name="Thomas B.C."/>
            <person name="Malmstrom R."/>
            <person name="Stieglmeier M."/>
            <person name="Klingl A."/>
            <person name="Woyke T."/>
            <person name="Ryan C.M."/>
            <person name="Banfield J.F."/>
        </authorList>
    </citation>
    <scope>NUCLEOTIDE SEQUENCE [LARGE SCALE GENOMIC DNA]</scope>
</reference>
<organism evidence="12 13">
    <name type="scientific">candidate division WWE3 bacterium CG_4_10_14_0_2_um_filter_41_14</name>
    <dbReference type="NCBI Taxonomy" id="1975072"/>
    <lineage>
        <taxon>Bacteria</taxon>
        <taxon>Katanobacteria</taxon>
    </lineage>
</organism>
<dbReference type="FunFam" id="3.10.50.30:FF:000001">
    <property type="entry name" value="Transcription elongation factor GreA"/>
    <property type="match status" value="1"/>
</dbReference>
<dbReference type="NCBIfam" id="TIGR01462">
    <property type="entry name" value="greA"/>
    <property type="match status" value="1"/>
</dbReference>
<dbReference type="GO" id="GO:0070063">
    <property type="term" value="F:RNA polymerase binding"/>
    <property type="evidence" value="ECO:0007669"/>
    <property type="project" value="InterPro"/>
</dbReference>
<comment type="function">
    <text evidence="6 8 9">Necessary for efficient RNA polymerase transcription elongation past template-encoded arresting sites. The arresting sites in DNA have the property of trapping a certain fraction of elongating RNA polymerases that pass through, resulting in locked ternary complexes. Cleavage of the nascent transcript by cleavage factors such as GreA or GreB allows the resumption of elongation from the new 3'terminus. GreA releases sequences of 2 to 3 nucleotides.</text>
</comment>
<evidence type="ECO:0000256" key="8">
    <source>
        <dbReference type="HAMAP-Rule" id="MF_00105"/>
    </source>
</evidence>
<evidence type="ECO:0000256" key="5">
    <source>
        <dbReference type="ARBA" id="ARBA00023163"/>
    </source>
</evidence>
<keyword evidence="3 8" id="KW-0805">Transcription regulation</keyword>
<dbReference type="Gene3D" id="1.10.287.180">
    <property type="entry name" value="Transcription elongation factor, GreA/GreB, N-terminal domain"/>
    <property type="match status" value="1"/>
</dbReference>
<evidence type="ECO:0000256" key="4">
    <source>
        <dbReference type="ARBA" id="ARBA00023125"/>
    </source>
</evidence>
<dbReference type="InterPro" id="IPR028624">
    <property type="entry name" value="Tscrpt_elong_fac_GreA/B"/>
</dbReference>
<comment type="caution">
    <text evidence="12">The sequence shown here is derived from an EMBL/GenBank/DDBJ whole genome shotgun (WGS) entry which is preliminary data.</text>
</comment>
<dbReference type="PIRSF" id="PIRSF006092">
    <property type="entry name" value="GreA_GreB"/>
    <property type="match status" value="1"/>
</dbReference>
<evidence type="ECO:0000256" key="3">
    <source>
        <dbReference type="ARBA" id="ARBA00023015"/>
    </source>
</evidence>
<feature type="domain" description="Transcription elongation factor GreA/GreB N-terminal" evidence="11">
    <location>
        <begin position="6"/>
        <end position="76"/>
    </location>
</feature>
<dbReference type="EMBL" id="PFNL01000066">
    <property type="protein sequence ID" value="PIZ47073.1"/>
    <property type="molecule type" value="Genomic_DNA"/>
</dbReference>
<dbReference type="InterPro" id="IPR022691">
    <property type="entry name" value="Tscrpt_elong_fac_GreA/B_N"/>
</dbReference>
<evidence type="ECO:0000259" key="10">
    <source>
        <dbReference type="Pfam" id="PF01272"/>
    </source>
</evidence>
<sequence>MDDKDIVLTPQGFANLTEELDRLIAIERPQIIRQMNEARAMGDLRENAAYHAAREKQAMIQGRILEIQHTLKYAKISERSGDKDMVEIGSTVTVLVNGDEKEFSIVGEQESDIMLGKISVQSPIGSLLIGKRMGESVEVEMPQGVVTYKIVNLK</sequence>
<keyword evidence="12" id="KW-0648">Protein biosynthesis</keyword>
<comment type="similarity">
    <text evidence="1 8 9">Belongs to the GreA/GreB family.</text>
</comment>
<dbReference type="PANTHER" id="PTHR30437:SF4">
    <property type="entry name" value="TRANSCRIPTION ELONGATION FACTOR GREA"/>
    <property type="match status" value="1"/>
</dbReference>
<evidence type="ECO:0000256" key="9">
    <source>
        <dbReference type="RuleBase" id="RU000556"/>
    </source>
</evidence>
<dbReference type="Proteomes" id="UP000228920">
    <property type="component" value="Unassembled WGS sequence"/>
</dbReference>
<dbReference type="InterPro" id="IPR036805">
    <property type="entry name" value="Tscrpt_elong_fac_GreA/B_N_sf"/>
</dbReference>
<accession>A0A2M7TKZ0</accession>
<protein>
    <recommendedName>
        <fullName evidence="2 8">Transcription elongation factor GreA</fullName>
    </recommendedName>
    <alternativeName>
        <fullName evidence="7 8">Transcript cleavage factor GreA</fullName>
    </alternativeName>
</protein>
<dbReference type="InterPro" id="IPR006359">
    <property type="entry name" value="Tscrpt_elong_fac_GreA"/>
</dbReference>
<evidence type="ECO:0000256" key="1">
    <source>
        <dbReference type="ARBA" id="ARBA00008213"/>
    </source>
</evidence>
<gene>
    <name evidence="8" type="primary">greA</name>
    <name evidence="12" type="ORF">COY32_02335</name>
</gene>
<dbReference type="InterPro" id="IPR001437">
    <property type="entry name" value="Tscrpt_elong_fac_GreA/B_C"/>
</dbReference>
<dbReference type="GO" id="GO:0003746">
    <property type="term" value="F:translation elongation factor activity"/>
    <property type="evidence" value="ECO:0007669"/>
    <property type="project" value="UniProtKB-KW"/>
</dbReference>
<dbReference type="Gene3D" id="3.10.50.30">
    <property type="entry name" value="Transcription elongation factor, GreA/GreB, C-terminal domain"/>
    <property type="match status" value="1"/>
</dbReference>
<keyword evidence="4 8" id="KW-0238">DNA-binding</keyword>
<evidence type="ECO:0000256" key="7">
    <source>
        <dbReference type="ARBA" id="ARBA00030776"/>
    </source>
</evidence>
<dbReference type="GO" id="GO:0032784">
    <property type="term" value="P:regulation of DNA-templated transcription elongation"/>
    <property type="evidence" value="ECO:0007669"/>
    <property type="project" value="UniProtKB-UniRule"/>
</dbReference>
<dbReference type="HAMAP" id="MF_00105">
    <property type="entry name" value="GreA_GreB"/>
    <property type="match status" value="1"/>
</dbReference>
<keyword evidence="5 8" id="KW-0804">Transcription</keyword>
<dbReference type="SUPFAM" id="SSF46557">
    <property type="entry name" value="GreA transcript cleavage protein, N-terminal domain"/>
    <property type="match status" value="1"/>
</dbReference>
<dbReference type="FunFam" id="1.10.287.180:FF:000001">
    <property type="entry name" value="Transcription elongation factor GreA"/>
    <property type="match status" value="1"/>
</dbReference>
<dbReference type="SUPFAM" id="SSF54534">
    <property type="entry name" value="FKBP-like"/>
    <property type="match status" value="1"/>
</dbReference>
<evidence type="ECO:0000256" key="2">
    <source>
        <dbReference type="ARBA" id="ARBA00013729"/>
    </source>
</evidence>